<gene>
    <name evidence="1" type="ORF">EV189_0035</name>
</gene>
<proteinExistence type="predicted"/>
<evidence type="ECO:0000313" key="1">
    <source>
        <dbReference type="EMBL" id="RZS90806.1"/>
    </source>
</evidence>
<organism evidence="1 2">
    <name type="scientific">Motilibacter rhizosphaerae</name>
    <dbReference type="NCBI Taxonomy" id="598652"/>
    <lineage>
        <taxon>Bacteria</taxon>
        <taxon>Bacillati</taxon>
        <taxon>Actinomycetota</taxon>
        <taxon>Actinomycetes</taxon>
        <taxon>Motilibacterales</taxon>
        <taxon>Motilibacteraceae</taxon>
        <taxon>Motilibacter</taxon>
    </lineage>
</organism>
<reference evidence="1 2" key="1">
    <citation type="submission" date="2019-02" db="EMBL/GenBank/DDBJ databases">
        <title>Genomic Encyclopedia of Type Strains, Phase IV (KMG-IV): sequencing the most valuable type-strain genomes for metagenomic binning, comparative biology and taxonomic classification.</title>
        <authorList>
            <person name="Goeker M."/>
        </authorList>
    </citation>
    <scope>NUCLEOTIDE SEQUENCE [LARGE SCALE GENOMIC DNA]</scope>
    <source>
        <strain evidence="1 2">DSM 45622</strain>
    </source>
</reference>
<evidence type="ECO:0008006" key="3">
    <source>
        <dbReference type="Google" id="ProtNLM"/>
    </source>
</evidence>
<dbReference type="AlphaFoldDB" id="A0A4Q7NUC7"/>
<name>A0A4Q7NUC7_9ACTN</name>
<keyword evidence="2" id="KW-1185">Reference proteome</keyword>
<protein>
    <recommendedName>
        <fullName evidence="3">Excreted virulence factor EspC (Type VII ESX diderm)</fullName>
    </recommendedName>
</protein>
<evidence type="ECO:0000313" key="2">
    <source>
        <dbReference type="Proteomes" id="UP000293638"/>
    </source>
</evidence>
<comment type="caution">
    <text evidence="1">The sequence shown here is derived from an EMBL/GenBank/DDBJ whole genome shotgun (WGS) entry which is preliminary data.</text>
</comment>
<sequence length="99" mass="9919">MGNSFRIDPGAADAAADRFGEAASALRAVDVAGPFAPVEGALPGSATSVATVWTSTRMGATVQVLAERVKGVADGTHATVANYRNSDGAGAGRFGRLAR</sequence>
<dbReference type="Proteomes" id="UP000293638">
    <property type="component" value="Unassembled WGS sequence"/>
</dbReference>
<dbReference type="RefSeq" id="WP_130490949.1">
    <property type="nucleotide sequence ID" value="NZ_SGXD01000001.1"/>
</dbReference>
<accession>A0A4Q7NUC7</accession>
<dbReference type="EMBL" id="SGXD01000001">
    <property type="protein sequence ID" value="RZS90806.1"/>
    <property type="molecule type" value="Genomic_DNA"/>
</dbReference>